<dbReference type="FunFam" id="3.40.390.10:FF:000009">
    <property type="entry name" value="Oligopeptidase A"/>
    <property type="match status" value="1"/>
</dbReference>
<dbReference type="PANTHER" id="PTHR43660">
    <property type="entry name" value="DIPEPTIDYL CARBOXYPEPTIDASE"/>
    <property type="match status" value="1"/>
</dbReference>
<evidence type="ECO:0000313" key="10">
    <source>
        <dbReference type="Proteomes" id="UP000323426"/>
    </source>
</evidence>
<gene>
    <name evidence="9" type="ORF">F0145_14210</name>
</gene>
<accession>A0A5M6DEW6</accession>
<dbReference type="InterPro" id="IPR024079">
    <property type="entry name" value="MetalloPept_cat_dom_sf"/>
</dbReference>
<comment type="cofactor">
    <cofactor evidence="7">
        <name>Zn(2+)</name>
        <dbReference type="ChEBI" id="CHEBI:29105"/>
    </cofactor>
    <text evidence="7">Binds 1 zinc ion.</text>
</comment>
<dbReference type="RefSeq" id="WP_150089081.1">
    <property type="nucleotide sequence ID" value="NZ_VWSF01000010.1"/>
</dbReference>
<dbReference type="GO" id="GO:0004180">
    <property type="term" value="F:carboxypeptidase activity"/>
    <property type="evidence" value="ECO:0007669"/>
    <property type="project" value="TreeGrafter"/>
</dbReference>
<proteinExistence type="inferred from homology"/>
<evidence type="ECO:0000256" key="2">
    <source>
        <dbReference type="ARBA" id="ARBA00022670"/>
    </source>
</evidence>
<dbReference type="EMBL" id="VWSF01000010">
    <property type="protein sequence ID" value="KAA5544832.1"/>
    <property type="molecule type" value="Genomic_DNA"/>
</dbReference>
<keyword evidence="5 7" id="KW-0862">Zinc</keyword>
<evidence type="ECO:0000313" key="9">
    <source>
        <dbReference type="EMBL" id="KAA5544832.1"/>
    </source>
</evidence>
<dbReference type="CDD" id="cd06456">
    <property type="entry name" value="M3A_DCP"/>
    <property type="match status" value="1"/>
</dbReference>
<dbReference type="GO" id="GO:0005829">
    <property type="term" value="C:cytosol"/>
    <property type="evidence" value="ECO:0007669"/>
    <property type="project" value="UniProtKB-ARBA"/>
</dbReference>
<evidence type="ECO:0000256" key="6">
    <source>
        <dbReference type="ARBA" id="ARBA00023049"/>
    </source>
</evidence>
<dbReference type="Proteomes" id="UP000323426">
    <property type="component" value="Unassembled WGS sequence"/>
</dbReference>
<dbReference type="PANTHER" id="PTHR43660:SF1">
    <property type="entry name" value="DIPEPTIDYL CARBOXYPEPTIDASE"/>
    <property type="match status" value="1"/>
</dbReference>
<dbReference type="GO" id="GO:0006508">
    <property type="term" value="P:proteolysis"/>
    <property type="evidence" value="ECO:0007669"/>
    <property type="project" value="UniProtKB-KW"/>
</dbReference>
<evidence type="ECO:0000259" key="8">
    <source>
        <dbReference type="Pfam" id="PF01432"/>
    </source>
</evidence>
<dbReference type="Gene3D" id="1.10.1370.10">
    <property type="entry name" value="Neurolysin, domain 3"/>
    <property type="match status" value="1"/>
</dbReference>
<comment type="similarity">
    <text evidence="1 7">Belongs to the peptidase M3 family.</text>
</comment>
<dbReference type="GO" id="GO:0046872">
    <property type="term" value="F:metal ion binding"/>
    <property type="evidence" value="ECO:0007669"/>
    <property type="project" value="UniProtKB-UniRule"/>
</dbReference>
<evidence type="ECO:0000256" key="1">
    <source>
        <dbReference type="ARBA" id="ARBA00006040"/>
    </source>
</evidence>
<evidence type="ECO:0000256" key="5">
    <source>
        <dbReference type="ARBA" id="ARBA00022833"/>
    </source>
</evidence>
<reference evidence="9 10" key="1">
    <citation type="submission" date="2019-09" db="EMBL/GenBank/DDBJ databases">
        <title>Genome sequence and assembly of Adhaeribacter sp.</title>
        <authorList>
            <person name="Chhetri G."/>
        </authorList>
    </citation>
    <scope>NUCLEOTIDE SEQUENCE [LARGE SCALE GENOMIC DNA]</scope>
    <source>
        <strain evidence="9 10">DK36</strain>
    </source>
</reference>
<keyword evidence="3 7" id="KW-0479">Metal-binding</keyword>
<organism evidence="9 10">
    <name type="scientific">Adhaeribacter rhizoryzae</name>
    <dbReference type="NCBI Taxonomy" id="2607907"/>
    <lineage>
        <taxon>Bacteria</taxon>
        <taxon>Pseudomonadati</taxon>
        <taxon>Bacteroidota</taxon>
        <taxon>Cytophagia</taxon>
        <taxon>Cytophagales</taxon>
        <taxon>Hymenobacteraceae</taxon>
        <taxon>Adhaeribacter</taxon>
    </lineage>
</organism>
<dbReference type="GO" id="GO:0004222">
    <property type="term" value="F:metalloendopeptidase activity"/>
    <property type="evidence" value="ECO:0007669"/>
    <property type="project" value="InterPro"/>
</dbReference>
<name>A0A5M6DEW6_9BACT</name>
<evidence type="ECO:0000256" key="4">
    <source>
        <dbReference type="ARBA" id="ARBA00022801"/>
    </source>
</evidence>
<keyword evidence="2 7" id="KW-0645">Protease</keyword>
<dbReference type="InterPro" id="IPR001567">
    <property type="entry name" value="Pept_M3A_M3B_dom"/>
</dbReference>
<feature type="domain" description="Peptidase M3A/M3B catalytic" evidence="8">
    <location>
        <begin position="226"/>
        <end position="674"/>
    </location>
</feature>
<dbReference type="Pfam" id="PF01432">
    <property type="entry name" value="Peptidase_M3"/>
    <property type="match status" value="1"/>
</dbReference>
<dbReference type="AlphaFoldDB" id="A0A5M6DEW6"/>
<keyword evidence="10" id="KW-1185">Reference proteome</keyword>
<sequence>MNILLEEFGTPFNTVPFHQIKNEDFLPALKEAIQVGKQEINAIINNPAAPDFNNTIEKLERSGELVDRISRIFFNLNAAETSPEIQQLAKEISPLLTAYANDITLDQQLFSRVRVVYEQRATLDLNTEQKTLLDKLYKSFIRNGANLDEDEKKQLRQIDQQLGQLSLEFGEHVLSETNNYFLPVTNIADLAGLPESVVEAAAQAAQEKGLAGQWVFTLQAPSYLPFMTYAQNRELREKLYQAYATRACKANENDNRQIILELVKLRHARAKLLGFISHADYVLQERMAQSPGKVMDFLDNLLKYAKPAARQELEAISAYAALNHGPETLQRWDITYYSEKVKKEKFTIDDEVLKPYFKLENVIQGIFKVAHRLYGLSFKENTAVDTYHPDVKVYEVTEESGEHLGIFYADFFPRPGKRNGAWMTSFRGQQKQNGQDQRPHIAIVCNFTQPTPTKPSLLTFNEVKTLFHEFGHALHGLLANGTYGSLTGTNVFWDFVELPSQVMENWTYEKECLDLFSRHYETGELIPAELVQKIKDSSNFMAGYATVRQIGLARLDMAWHTAAPESISDVINFENQVLQETEILPLVPGTNISCSFSHIFQGGYSSGYYSYKWAEVLDADAFEFFQENGVFNRETSTLFRKHILSAGGSEPPMELYKRFRGKEPSPEALLRRTGLLSVQSVA</sequence>
<keyword evidence="4 7" id="KW-0378">Hydrolase</keyword>
<comment type="caution">
    <text evidence="9">The sequence shown here is derived from an EMBL/GenBank/DDBJ whole genome shotgun (WGS) entry which is preliminary data.</text>
</comment>
<evidence type="ECO:0000256" key="3">
    <source>
        <dbReference type="ARBA" id="ARBA00022723"/>
    </source>
</evidence>
<dbReference type="Gene3D" id="3.40.390.10">
    <property type="entry name" value="Collagenase (Catalytic Domain)"/>
    <property type="match status" value="1"/>
</dbReference>
<protein>
    <submittedName>
        <fullName evidence="9">M3 family metallopeptidase</fullName>
    </submittedName>
</protein>
<dbReference type="InterPro" id="IPR024077">
    <property type="entry name" value="Neurolysin/TOP_dom2"/>
</dbReference>
<dbReference type="SUPFAM" id="SSF55486">
    <property type="entry name" value="Metalloproteases ('zincins'), catalytic domain"/>
    <property type="match status" value="1"/>
</dbReference>
<dbReference type="InterPro" id="IPR034005">
    <property type="entry name" value="M3A_DCP"/>
</dbReference>
<keyword evidence="6 7" id="KW-0482">Metalloprotease</keyword>
<evidence type="ECO:0000256" key="7">
    <source>
        <dbReference type="RuleBase" id="RU003435"/>
    </source>
</evidence>
<dbReference type="InterPro" id="IPR045090">
    <property type="entry name" value="Pept_M3A_M3B"/>
</dbReference>